<sequence>MHRDEIGAGQQVVQGQQFDAQLRRTGRRNVRVIGDDVSAERSDPLGDQLPDAAQTHHADGFAEDLGTGKRRTLPGVLAQRRVGRRNLA</sequence>
<gene>
    <name evidence="2" type="ORF">ERS007688_04756</name>
    <name evidence="3" type="ORF">ERS007720_05002</name>
</gene>
<evidence type="ECO:0000313" key="2">
    <source>
        <dbReference type="EMBL" id="CFE91469.1"/>
    </source>
</evidence>
<evidence type="ECO:0000313" key="4">
    <source>
        <dbReference type="Proteomes" id="UP000044938"/>
    </source>
</evidence>
<evidence type="ECO:0000313" key="5">
    <source>
        <dbReference type="Proteomes" id="UP000046947"/>
    </source>
</evidence>
<protein>
    <submittedName>
        <fullName evidence="2">Uncharacterized protein</fullName>
    </submittedName>
</protein>
<dbReference type="AlphaFoldDB" id="A0A654TVT7"/>
<organism evidence="2 5">
    <name type="scientific">Mycobacterium tuberculosis</name>
    <dbReference type="NCBI Taxonomy" id="1773"/>
    <lineage>
        <taxon>Bacteria</taxon>
        <taxon>Bacillati</taxon>
        <taxon>Actinomycetota</taxon>
        <taxon>Actinomycetes</taxon>
        <taxon>Mycobacteriales</taxon>
        <taxon>Mycobacteriaceae</taxon>
        <taxon>Mycobacterium</taxon>
        <taxon>Mycobacterium tuberculosis complex</taxon>
    </lineage>
</organism>
<proteinExistence type="predicted"/>
<evidence type="ECO:0000256" key="1">
    <source>
        <dbReference type="SAM" id="MobiDB-lite"/>
    </source>
</evidence>
<dbReference type="Proteomes" id="UP000044938">
    <property type="component" value="Unassembled WGS sequence"/>
</dbReference>
<reference evidence="4 5" key="1">
    <citation type="submission" date="2015-03" db="EMBL/GenBank/DDBJ databases">
        <authorList>
            <consortium name="Pathogen Informatics"/>
        </authorList>
    </citation>
    <scope>NUCLEOTIDE SEQUENCE [LARGE SCALE GENOMIC DNA]</scope>
    <source>
        <strain evidence="2 5">H09601792</strain>
        <strain evidence="3 4">M09401471</strain>
    </source>
</reference>
<feature type="region of interest" description="Disordered" evidence="1">
    <location>
        <begin position="1"/>
        <end position="88"/>
    </location>
</feature>
<evidence type="ECO:0000313" key="3">
    <source>
        <dbReference type="EMBL" id="COX91626.1"/>
    </source>
</evidence>
<dbReference type="Proteomes" id="UP000046947">
    <property type="component" value="Unassembled WGS sequence"/>
</dbReference>
<name>A0A654TVT7_MYCTX</name>
<dbReference type="EMBL" id="CFOH01001792">
    <property type="protein sequence ID" value="CFE91469.1"/>
    <property type="molecule type" value="Genomic_DNA"/>
</dbReference>
<accession>A0A654TVT7</accession>
<dbReference type="EMBL" id="CSAJ01001367">
    <property type="protein sequence ID" value="COX91626.1"/>
    <property type="molecule type" value="Genomic_DNA"/>
</dbReference>